<dbReference type="InterPro" id="IPR020845">
    <property type="entry name" value="AMP-binding_CS"/>
</dbReference>
<dbReference type="Gene3D" id="3.30.300.30">
    <property type="match status" value="1"/>
</dbReference>
<name>A0ABS4Q4F4_9PSEU</name>
<proteinExistence type="predicted"/>
<dbReference type="InterPro" id="IPR045851">
    <property type="entry name" value="AMP-bd_C_sf"/>
</dbReference>
<dbReference type="CDD" id="cd04433">
    <property type="entry name" value="AFD_class_I"/>
    <property type="match status" value="1"/>
</dbReference>
<keyword evidence="3" id="KW-0436">Ligase</keyword>
<dbReference type="InterPro" id="IPR050237">
    <property type="entry name" value="ATP-dep_AMP-bd_enzyme"/>
</dbReference>
<dbReference type="InterPro" id="IPR000873">
    <property type="entry name" value="AMP-dep_synth/lig_dom"/>
</dbReference>
<reference evidence="3 4" key="1">
    <citation type="submission" date="2021-03" db="EMBL/GenBank/DDBJ databases">
        <title>Sequencing the genomes of 1000 actinobacteria strains.</title>
        <authorList>
            <person name="Klenk H.-P."/>
        </authorList>
    </citation>
    <scope>NUCLEOTIDE SEQUENCE [LARGE SCALE GENOMIC DNA]</scope>
    <source>
        <strain evidence="3 4">DSM 45510</strain>
    </source>
</reference>
<evidence type="ECO:0000313" key="3">
    <source>
        <dbReference type="EMBL" id="MBP2185696.1"/>
    </source>
</evidence>
<dbReference type="EMBL" id="JAGGMS010000001">
    <property type="protein sequence ID" value="MBP2185696.1"/>
    <property type="molecule type" value="Genomic_DNA"/>
</dbReference>
<dbReference type="Pfam" id="PF13193">
    <property type="entry name" value="AMP-binding_C"/>
    <property type="match status" value="1"/>
</dbReference>
<accession>A0ABS4Q4F4</accession>
<dbReference type="GO" id="GO:0016874">
    <property type="term" value="F:ligase activity"/>
    <property type="evidence" value="ECO:0007669"/>
    <property type="project" value="UniProtKB-KW"/>
</dbReference>
<evidence type="ECO:0000259" key="1">
    <source>
        <dbReference type="Pfam" id="PF00501"/>
    </source>
</evidence>
<evidence type="ECO:0000259" key="2">
    <source>
        <dbReference type="Pfam" id="PF13193"/>
    </source>
</evidence>
<protein>
    <submittedName>
        <fullName evidence="3">Acyl-CoA synthetase (AMP-forming)/AMP-acid ligase II</fullName>
    </submittedName>
</protein>
<organism evidence="3 4">
    <name type="scientific">Amycolatopsis magusensis</name>
    <dbReference type="NCBI Taxonomy" id="882444"/>
    <lineage>
        <taxon>Bacteria</taxon>
        <taxon>Bacillati</taxon>
        <taxon>Actinomycetota</taxon>
        <taxon>Actinomycetes</taxon>
        <taxon>Pseudonocardiales</taxon>
        <taxon>Pseudonocardiaceae</taxon>
        <taxon>Amycolatopsis</taxon>
    </lineage>
</organism>
<feature type="domain" description="AMP-binding enzyme C-terminal" evidence="2">
    <location>
        <begin position="408"/>
        <end position="480"/>
    </location>
</feature>
<evidence type="ECO:0000313" key="4">
    <source>
        <dbReference type="Proteomes" id="UP000741013"/>
    </source>
</evidence>
<dbReference type="Proteomes" id="UP000741013">
    <property type="component" value="Unassembled WGS sequence"/>
</dbReference>
<dbReference type="Gene3D" id="3.40.50.12780">
    <property type="entry name" value="N-terminal domain of ligase-like"/>
    <property type="match status" value="1"/>
</dbReference>
<feature type="domain" description="AMP-dependent synthetase/ligase" evidence="1">
    <location>
        <begin position="14"/>
        <end position="357"/>
    </location>
</feature>
<dbReference type="PROSITE" id="PS00455">
    <property type="entry name" value="AMP_BINDING"/>
    <property type="match status" value="1"/>
</dbReference>
<dbReference type="InterPro" id="IPR042099">
    <property type="entry name" value="ANL_N_sf"/>
</dbReference>
<dbReference type="PANTHER" id="PTHR43767">
    <property type="entry name" value="LONG-CHAIN-FATTY-ACID--COA LIGASE"/>
    <property type="match status" value="1"/>
</dbReference>
<dbReference type="RefSeq" id="WP_209668549.1">
    <property type="nucleotide sequence ID" value="NZ_JAGGMS010000001.1"/>
</dbReference>
<comment type="caution">
    <text evidence="3">The sequence shown here is derived from an EMBL/GenBank/DDBJ whole genome shotgun (WGS) entry which is preliminary data.</text>
</comment>
<dbReference type="SUPFAM" id="SSF56801">
    <property type="entry name" value="Acetyl-CoA synthetase-like"/>
    <property type="match status" value="1"/>
</dbReference>
<dbReference type="PANTHER" id="PTHR43767:SF1">
    <property type="entry name" value="NONRIBOSOMAL PEPTIDE SYNTHASE PES1 (EUROFUNG)-RELATED"/>
    <property type="match status" value="1"/>
</dbReference>
<gene>
    <name evidence="3" type="ORF">JOM49_007222</name>
</gene>
<keyword evidence="4" id="KW-1185">Reference proteome</keyword>
<sequence>MTDLYPQAMLDSLAADPDSPAFEHGTRVVSRLEVLDLVARFTGGLAAAGLGRGDGVAIATAVTPEGFAAQLAAAALGCRVVGVRPGLTEAQLPHVVGRDVAALVADDPGPELLAAADGVRVLRIGPGLLSTAETPVARGRADDIASVTFTSGSTGAPKGVALTYAAMTEHWSWQPAKWSADTAELAAGYGRFLLFGTLTSAVMQEHLGLCLLSGGTAVIPEGPPDFPAVLERLRITASLLTVPRLHQLLDVLPTTEVDLSALRVLLVAGSPLAPHRMAEAFDRFGPVVRQGYGLTEVGFLTSLTADDVAAWPPALRSVGRPRTEVDLEVRDADGNAVPTGTTGEIWVRTAYVLAGYWRNEEETADLIRDGWVRTRDLGHLDERGYLHLTGRARDVIIVNAIVHYAGAIERALTGHPGVREAYVAGAPDERTGEAAHAFVVVDGEPDLDGLRARVARELGEAAVPSTITVVDGVPTLPSGKPDKRALLTQR</sequence>
<dbReference type="InterPro" id="IPR025110">
    <property type="entry name" value="AMP-bd_C"/>
</dbReference>
<dbReference type="Pfam" id="PF00501">
    <property type="entry name" value="AMP-binding"/>
    <property type="match status" value="1"/>
</dbReference>